<accession>A0ABV7HI00</accession>
<gene>
    <name evidence="1" type="ORF">ACFOEK_09005</name>
</gene>
<dbReference type="EMBL" id="JBHRSZ010000004">
    <property type="protein sequence ID" value="MFC3151166.1"/>
    <property type="molecule type" value="Genomic_DNA"/>
</dbReference>
<evidence type="ECO:0000313" key="2">
    <source>
        <dbReference type="Proteomes" id="UP001595476"/>
    </source>
</evidence>
<dbReference type="Proteomes" id="UP001595476">
    <property type="component" value="Unassembled WGS sequence"/>
</dbReference>
<comment type="caution">
    <text evidence="1">The sequence shown here is derived from an EMBL/GenBank/DDBJ whole genome shotgun (WGS) entry which is preliminary data.</text>
</comment>
<keyword evidence="2" id="KW-1185">Reference proteome</keyword>
<name>A0ABV7HI00_9GAMM</name>
<dbReference type="RefSeq" id="WP_386719424.1">
    <property type="nucleotide sequence ID" value="NZ_JBHRSZ010000004.1"/>
</dbReference>
<proteinExistence type="predicted"/>
<reference evidence="2" key="1">
    <citation type="journal article" date="2019" name="Int. J. Syst. Evol. Microbiol.">
        <title>The Global Catalogue of Microorganisms (GCM) 10K type strain sequencing project: providing services to taxonomists for standard genome sequencing and annotation.</title>
        <authorList>
            <consortium name="The Broad Institute Genomics Platform"/>
            <consortium name="The Broad Institute Genome Sequencing Center for Infectious Disease"/>
            <person name="Wu L."/>
            <person name="Ma J."/>
        </authorList>
    </citation>
    <scope>NUCLEOTIDE SEQUENCE [LARGE SCALE GENOMIC DNA]</scope>
    <source>
        <strain evidence="2">KCTC 52438</strain>
    </source>
</reference>
<sequence>MSVDFQFMQTQESQGEDQRNRIINALEVEIKHFTKAMNAIKSLPSSHDQTMGDAYDAYCKMISAYQEMINVRTGIIERLKSPVPN</sequence>
<organism evidence="1 2">
    <name type="scientific">Litoribrevibacter euphylliae</name>
    <dbReference type="NCBI Taxonomy" id="1834034"/>
    <lineage>
        <taxon>Bacteria</taxon>
        <taxon>Pseudomonadati</taxon>
        <taxon>Pseudomonadota</taxon>
        <taxon>Gammaproteobacteria</taxon>
        <taxon>Oceanospirillales</taxon>
        <taxon>Oceanospirillaceae</taxon>
        <taxon>Litoribrevibacter</taxon>
    </lineage>
</organism>
<evidence type="ECO:0000313" key="1">
    <source>
        <dbReference type="EMBL" id="MFC3151166.1"/>
    </source>
</evidence>
<protein>
    <submittedName>
        <fullName evidence="1">Uncharacterized protein</fullName>
    </submittedName>
</protein>